<evidence type="ECO:0000313" key="4">
    <source>
        <dbReference type="Proteomes" id="UP000243579"/>
    </source>
</evidence>
<dbReference type="EMBL" id="JNBR01000084">
    <property type="protein sequence ID" value="OQR98429.1"/>
    <property type="molecule type" value="Genomic_DNA"/>
</dbReference>
<feature type="compositionally biased region" description="Basic and acidic residues" evidence="2">
    <location>
        <begin position="1"/>
        <end position="19"/>
    </location>
</feature>
<dbReference type="OrthoDB" id="69934at2759"/>
<protein>
    <submittedName>
        <fullName evidence="3">Uncharacterized protein</fullName>
    </submittedName>
</protein>
<evidence type="ECO:0000256" key="1">
    <source>
        <dbReference type="SAM" id="Coils"/>
    </source>
</evidence>
<gene>
    <name evidence="3" type="ORF">ACHHYP_08615</name>
</gene>
<organism evidence="3 4">
    <name type="scientific">Achlya hypogyna</name>
    <name type="common">Oomycete</name>
    <name type="synonym">Protoachlya hypogyna</name>
    <dbReference type="NCBI Taxonomy" id="1202772"/>
    <lineage>
        <taxon>Eukaryota</taxon>
        <taxon>Sar</taxon>
        <taxon>Stramenopiles</taxon>
        <taxon>Oomycota</taxon>
        <taxon>Saprolegniomycetes</taxon>
        <taxon>Saprolegniales</taxon>
        <taxon>Achlyaceae</taxon>
        <taxon>Achlya</taxon>
    </lineage>
</organism>
<dbReference type="Proteomes" id="UP000243579">
    <property type="component" value="Unassembled WGS sequence"/>
</dbReference>
<keyword evidence="1" id="KW-0175">Coiled coil</keyword>
<feature type="coiled-coil region" evidence="1">
    <location>
        <begin position="188"/>
        <end position="246"/>
    </location>
</feature>
<reference evidence="3 4" key="1">
    <citation type="journal article" date="2014" name="Genome Biol. Evol.">
        <title>The secreted proteins of Achlya hypogyna and Thraustotheca clavata identify the ancestral oomycete secretome and reveal gene acquisitions by horizontal gene transfer.</title>
        <authorList>
            <person name="Misner I."/>
            <person name="Blouin N."/>
            <person name="Leonard G."/>
            <person name="Richards T.A."/>
            <person name="Lane C.E."/>
        </authorList>
    </citation>
    <scope>NUCLEOTIDE SEQUENCE [LARGE SCALE GENOMIC DNA]</scope>
    <source>
        <strain evidence="3 4">ATCC 48635</strain>
    </source>
</reference>
<dbReference type="AlphaFoldDB" id="A0A1V9ZKC0"/>
<evidence type="ECO:0000256" key="2">
    <source>
        <dbReference type="SAM" id="MobiDB-lite"/>
    </source>
</evidence>
<feature type="region of interest" description="Disordered" evidence="2">
    <location>
        <begin position="1"/>
        <end position="49"/>
    </location>
</feature>
<name>A0A1V9ZKC0_ACHHY</name>
<accession>A0A1V9ZKC0</accession>
<proteinExistence type="predicted"/>
<sequence length="360" mass="40012">MSRSTDVDDGRDNNRDTDGPAKAASGDLQLELAPDLTTGDDDGHAPPRNRSLRSKLAAALAEIDEQRFLLEAAAANGQILVEKYFVLEQERDALAARCGLLMLDSDVPHHQPTAVQKCIDLEQQLHAIEREKGAADDMIAKQDQEILFWRTKATACLKDHATLKDAFSHLERENEANLRAKVHLGGAAKRLQQERDELTMQVRDLTSRVADLSERENRWSMANDIKQQKIQRLEGATAELEEALAVSEAGRSVMATRVAAWEQEGSYMQCTINGLKMSLASLEQEYMILLEKTTLAAPNKESIDDCPSERSPLLRKKTPLAPRKSCSPFEWAWGLLRDAIGAVVRHVRAYTSGSYHSLGD</sequence>
<evidence type="ECO:0000313" key="3">
    <source>
        <dbReference type="EMBL" id="OQR98429.1"/>
    </source>
</evidence>
<comment type="caution">
    <text evidence="3">The sequence shown here is derived from an EMBL/GenBank/DDBJ whole genome shotgun (WGS) entry which is preliminary data.</text>
</comment>
<keyword evidence="4" id="KW-1185">Reference proteome</keyword>